<evidence type="ECO:0000313" key="1">
    <source>
        <dbReference type="EMBL" id="MBU2692820.1"/>
    </source>
</evidence>
<name>A0A948RXT5_UNCEI</name>
<evidence type="ECO:0000313" key="2">
    <source>
        <dbReference type="Proteomes" id="UP000777784"/>
    </source>
</evidence>
<proteinExistence type="predicted"/>
<dbReference type="Proteomes" id="UP000777784">
    <property type="component" value="Unassembled WGS sequence"/>
</dbReference>
<sequence length="136" mass="14112">MCIPASTKGGGQCFAFPDVCKTPAPPAPFVPIPYPNFGMVPQAKDTSAKVKLVGKEGVILKSEIPQSQGDEAGTIGGMVSNVNMNKVTFKMGSSKVKFEGQKAIFLGSMTAHNGTNANMPAGAQIAPSQTKVLIMP</sequence>
<gene>
    <name evidence="1" type="ORF">KJ970_18025</name>
</gene>
<dbReference type="Pfam" id="PF13665">
    <property type="entry name" value="Tox-PAAR-like"/>
    <property type="match status" value="1"/>
</dbReference>
<comment type="caution">
    <text evidence="1">The sequence shown here is derived from an EMBL/GenBank/DDBJ whole genome shotgun (WGS) entry which is preliminary data.</text>
</comment>
<dbReference type="AlphaFoldDB" id="A0A948RXT5"/>
<dbReference type="CDD" id="cd14740">
    <property type="entry name" value="PAAR_4"/>
    <property type="match status" value="1"/>
</dbReference>
<accession>A0A948RXT5</accession>
<reference evidence="1" key="1">
    <citation type="submission" date="2021-05" db="EMBL/GenBank/DDBJ databases">
        <title>Energy efficiency and biological interactions define the core microbiome of deep oligotrophic groundwater.</title>
        <authorList>
            <person name="Mehrshad M."/>
            <person name="Lopez-Fernandez M."/>
            <person name="Bell E."/>
            <person name="Bernier-Latmani R."/>
            <person name="Bertilsson S."/>
            <person name="Dopson M."/>
        </authorList>
    </citation>
    <scope>NUCLEOTIDE SEQUENCE</scope>
    <source>
        <strain evidence="1">Modern_marine.mb.64</strain>
    </source>
</reference>
<protein>
    <submittedName>
        <fullName evidence="1">DUF4150 domain-containing protein</fullName>
    </submittedName>
</protein>
<dbReference type="EMBL" id="JAHJDP010000100">
    <property type="protein sequence ID" value="MBU2692820.1"/>
    <property type="molecule type" value="Genomic_DNA"/>
</dbReference>
<organism evidence="1 2">
    <name type="scientific">Eiseniibacteriota bacterium</name>
    <dbReference type="NCBI Taxonomy" id="2212470"/>
    <lineage>
        <taxon>Bacteria</taxon>
        <taxon>Candidatus Eiseniibacteriota</taxon>
    </lineage>
</organism>